<keyword evidence="3" id="KW-1185">Reference proteome</keyword>
<evidence type="ECO:0008006" key="4">
    <source>
        <dbReference type="Google" id="ProtNLM"/>
    </source>
</evidence>
<name>A0A8J2Q2V5_9HEXA</name>
<dbReference type="AlphaFoldDB" id="A0A8J2Q2V5"/>
<protein>
    <recommendedName>
        <fullName evidence="4">Secreted protein</fullName>
    </recommendedName>
</protein>
<evidence type="ECO:0000313" key="2">
    <source>
        <dbReference type="EMBL" id="CAG7831301.1"/>
    </source>
</evidence>
<organism evidence="2 3">
    <name type="scientific">Allacma fusca</name>
    <dbReference type="NCBI Taxonomy" id="39272"/>
    <lineage>
        <taxon>Eukaryota</taxon>
        <taxon>Metazoa</taxon>
        <taxon>Ecdysozoa</taxon>
        <taxon>Arthropoda</taxon>
        <taxon>Hexapoda</taxon>
        <taxon>Collembola</taxon>
        <taxon>Symphypleona</taxon>
        <taxon>Sminthuridae</taxon>
        <taxon>Allacma</taxon>
    </lineage>
</organism>
<feature type="non-terminal residue" evidence="2">
    <location>
        <position position="1"/>
    </location>
</feature>
<evidence type="ECO:0000256" key="1">
    <source>
        <dbReference type="SAM" id="SignalP"/>
    </source>
</evidence>
<proteinExistence type="predicted"/>
<feature type="signal peptide" evidence="1">
    <location>
        <begin position="1"/>
        <end position="20"/>
    </location>
</feature>
<gene>
    <name evidence="2" type="ORF">AFUS01_LOCUS41051</name>
</gene>
<sequence>MGRLTILITATICLVHFVYANHKHSLQMKRIGRPFIFPRNNEHCKKEGVSPSHYFMQSDMCTYINSEMTMEYVRQPGRWQ</sequence>
<comment type="caution">
    <text evidence="2">The sequence shown here is derived from an EMBL/GenBank/DDBJ whole genome shotgun (WGS) entry which is preliminary data.</text>
</comment>
<reference evidence="2" key="1">
    <citation type="submission" date="2021-06" db="EMBL/GenBank/DDBJ databases">
        <authorList>
            <person name="Hodson N. C."/>
            <person name="Mongue J. A."/>
            <person name="Jaron S. K."/>
        </authorList>
    </citation>
    <scope>NUCLEOTIDE SEQUENCE</scope>
</reference>
<keyword evidence="1" id="KW-0732">Signal</keyword>
<dbReference type="Proteomes" id="UP000708208">
    <property type="component" value="Unassembled WGS sequence"/>
</dbReference>
<dbReference type="EMBL" id="CAJVCH010559874">
    <property type="protein sequence ID" value="CAG7831301.1"/>
    <property type="molecule type" value="Genomic_DNA"/>
</dbReference>
<accession>A0A8J2Q2V5</accession>
<evidence type="ECO:0000313" key="3">
    <source>
        <dbReference type="Proteomes" id="UP000708208"/>
    </source>
</evidence>
<feature type="chain" id="PRO_5035202817" description="Secreted protein" evidence="1">
    <location>
        <begin position="21"/>
        <end position="80"/>
    </location>
</feature>